<dbReference type="Gene3D" id="3.40.47.10">
    <property type="match status" value="1"/>
</dbReference>
<dbReference type="InterPro" id="IPR016039">
    <property type="entry name" value="Thiolase-like"/>
</dbReference>
<feature type="region of interest" description="Disordered" evidence="6">
    <location>
        <begin position="1191"/>
        <end position="1222"/>
    </location>
</feature>
<dbReference type="InterPro" id="IPR020807">
    <property type="entry name" value="PKS_DH"/>
</dbReference>
<evidence type="ECO:0000256" key="3">
    <source>
        <dbReference type="ARBA" id="ARBA00022679"/>
    </source>
</evidence>
<dbReference type="PROSITE" id="PS52004">
    <property type="entry name" value="KS3_2"/>
    <property type="match status" value="1"/>
</dbReference>
<accession>A0AAN7HBM9</accession>
<dbReference type="InterPro" id="IPR049551">
    <property type="entry name" value="PKS_DH_C"/>
</dbReference>
<dbReference type="InterPro" id="IPR014031">
    <property type="entry name" value="Ketoacyl_synth_C"/>
</dbReference>
<dbReference type="PANTHER" id="PTHR43775">
    <property type="entry name" value="FATTY ACID SYNTHASE"/>
    <property type="match status" value="1"/>
</dbReference>
<dbReference type="InterPro" id="IPR042104">
    <property type="entry name" value="PKS_dehydratase_sf"/>
</dbReference>
<feature type="region of interest" description="N-terminal hotdog fold" evidence="5">
    <location>
        <begin position="853"/>
        <end position="994"/>
    </location>
</feature>
<dbReference type="InterPro" id="IPR001227">
    <property type="entry name" value="Ac_transferase_dom_sf"/>
</dbReference>
<dbReference type="SUPFAM" id="SSF53901">
    <property type="entry name" value="Thiolase-like"/>
    <property type="match status" value="1"/>
</dbReference>
<dbReference type="Gene3D" id="3.10.129.110">
    <property type="entry name" value="Polyketide synthase dehydratase"/>
    <property type="match status" value="1"/>
</dbReference>
<dbReference type="GO" id="GO:0004315">
    <property type="term" value="F:3-oxoacyl-[acyl-carrier-protein] synthase activity"/>
    <property type="evidence" value="ECO:0007669"/>
    <property type="project" value="InterPro"/>
</dbReference>
<keyword evidence="1" id="KW-0596">Phosphopantetheine</keyword>
<dbReference type="Gene3D" id="3.30.70.3290">
    <property type="match status" value="1"/>
</dbReference>
<dbReference type="Pfam" id="PF00698">
    <property type="entry name" value="Acyl_transf_1"/>
    <property type="match status" value="1"/>
</dbReference>
<dbReference type="GO" id="GO:0044550">
    <property type="term" value="P:secondary metabolite biosynthetic process"/>
    <property type="evidence" value="ECO:0007669"/>
    <property type="project" value="TreeGrafter"/>
</dbReference>
<dbReference type="InterPro" id="IPR014043">
    <property type="entry name" value="Acyl_transferase_dom"/>
</dbReference>
<dbReference type="Gene3D" id="3.40.366.10">
    <property type="entry name" value="Malonyl-Coenzyme A Acyl Carrier Protein, domain 2"/>
    <property type="match status" value="2"/>
</dbReference>
<dbReference type="PROSITE" id="PS00606">
    <property type="entry name" value="KS3_1"/>
    <property type="match status" value="1"/>
</dbReference>
<evidence type="ECO:0000259" key="7">
    <source>
        <dbReference type="PROSITE" id="PS52004"/>
    </source>
</evidence>
<dbReference type="PANTHER" id="PTHR43775:SF18">
    <property type="entry name" value="ENZYME, PUTATIVE (JCVI)-RELATED"/>
    <property type="match status" value="1"/>
</dbReference>
<dbReference type="Gene3D" id="3.30.70.250">
    <property type="entry name" value="Malonyl-CoA ACP transacylase, ACP-binding"/>
    <property type="match status" value="1"/>
</dbReference>
<evidence type="ECO:0000256" key="5">
    <source>
        <dbReference type="PROSITE-ProRule" id="PRU01363"/>
    </source>
</evidence>
<dbReference type="EMBL" id="MU860280">
    <property type="protein sequence ID" value="KAK4235295.1"/>
    <property type="molecule type" value="Genomic_DNA"/>
</dbReference>
<feature type="compositionally biased region" description="Polar residues" evidence="6">
    <location>
        <begin position="1203"/>
        <end position="1221"/>
    </location>
</feature>
<dbReference type="InterPro" id="IPR014030">
    <property type="entry name" value="Ketoacyl_synth_N"/>
</dbReference>
<dbReference type="PROSITE" id="PS52019">
    <property type="entry name" value="PKS_MFAS_DH"/>
    <property type="match status" value="1"/>
</dbReference>
<evidence type="ECO:0000256" key="2">
    <source>
        <dbReference type="ARBA" id="ARBA00022553"/>
    </source>
</evidence>
<dbReference type="Pfam" id="PF00109">
    <property type="entry name" value="ketoacyl-synt"/>
    <property type="match status" value="1"/>
</dbReference>
<dbReference type="Proteomes" id="UP001303760">
    <property type="component" value="Unassembled WGS sequence"/>
</dbReference>
<dbReference type="SMART" id="SM00827">
    <property type="entry name" value="PKS_AT"/>
    <property type="match status" value="1"/>
</dbReference>
<evidence type="ECO:0000256" key="4">
    <source>
        <dbReference type="ARBA" id="ARBA00023268"/>
    </source>
</evidence>
<dbReference type="InterPro" id="IPR016035">
    <property type="entry name" value="Acyl_Trfase/lysoPLipase"/>
</dbReference>
<dbReference type="GO" id="GO:0004312">
    <property type="term" value="F:fatty acid synthase activity"/>
    <property type="evidence" value="ECO:0007669"/>
    <property type="project" value="TreeGrafter"/>
</dbReference>
<evidence type="ECO:0000313" key="10">
    <source>
        <dbReference type="Proteomes" id="UP001303760"/>
    </source>
</evidence>
<dbReference type="SUPFAM" id="SSF52151">
    <property type="entry name" value="FabD/lysophospholipase-like"/>
    <property type="match status" value="1"/>
</dbReference>
<reference evidence="9" key="1">
    <citation type="journal article" date="2023" name="Mol. Phylogenet. Evol.">
        <title>Genome-scale phylogeny and comparative genomics of the fungal order Sordariales.</title>
        <authorList>
            <person name="Hensen N."/>
            <person name="Bonometti L."/>
            <person name="Westerberg I."/>
            <person name="Brannstrom I.O."/>
            <person name="Guillou S."/>
            <person name="Cros-Aarteil S."/>
            <person name="Calhoun S."/>
            <person name="Haridas S."/>
            <person name="Kuo A."/>
            <person name="Mondo S."/>
            <person name="Pangilinan J."/>
            <person name="Riley R."/>
            <person name="LaButti K."/>
            <person name="Andreopoulos B."/>
            <person name="Lipzen A."/>
            <person name="Chen C."/>
            <person name="Yan M."/>
            <person name="Daum C."/>
            <person name="Ng V."/>
            <person name="Clum A."/>
            <person name="Steindorff A."/>
            <person name="Ohm R.A."/>
            <person name="Martin F."/>
            <person name="Silar P."/>
            <person name="Natvig D.O."/>
            <person name="Lalanne C."/>
            <person name="Gautier V."/>
            <person name="Ament-Velasquez S.L."/>
            <person name="Kruys A."/>
            <person name="Hutchinson M.I."/>
            <person name="Powell A.J."/>
            <person name="Barry K."/>
            <person name="Miller A.N."/>
            <person name="Grigoriev I.V."/>
            <person name="Debuchy R."/>
            <person name="Gladieux P."/>
            <person name="Hiltunen Thoren M."/>
            <person name="Johannesson H."/>
        </authorList>
    </citation>
    <scope>NUCLEOTIDE SEQUENCE</scope>
    <source>
        <strain evidence="9">CBS 532.94</strain>
    </source>
</reference>
<evidence type="ECO:0008006" key="11">
    <source>
        <dbReference type="Google" id="ProtNLM"/>
    </source>
</evidence>
<dbReference type="InterPro" id="IPR020841">
    <property type="entry name" value="PKS_Beta-ketoAc_synthase_dom"/>
</dbReference>
<dbReference type="InterPro" id="IPR018201">
    <property type="entry name" value="Ketoacyl_synth_AS"/>
</dbReference>
<keyword evidence="10" id="KW-1185">Reference proteome</keyword>
<dbReference type="SMART" id="SM00826">
    <property type="entry name" value="PKS_DH"/>
    <property type="match status" value="1"/>
</dbReference>
<dbReference type="SUPFAM" id="SSF55048">
    <property type="entry name" value="Probable ACP-binding domain of malonyl-CoA ACP transacylase"/>
    <property type="match status" value="1"/>
</dbReference>
<evidence type="ECO:0000256" key="1">
    <source>
        <dbReference type="ARBA" id="ARBA00022450"/>
    </source>
</evidence>
<dbReference type="InterPro" id="IPR049552">
    <property type="entry name" value="PKS_DH_N"/>
</dbReference>
<evidence type="ECO:0000259" key="8">
    <source>
        <dbReference type="PROSITE" id="PS52019"/>
    </source>
</evidence>
<organism evidence="9 10">
    <name type="scientific">Achaetomium macrosporum</name>
    <dbReference type="NCBI Taxonomy" id="79813"/>
    <lineage>
        <taxon>Eukaryota</taxon>
        <taxon>Fungi</taxon>
        <taxon>Dikarya</taxon>
        <taxon>Ascomycota</taxon>
        <taxon>Pezizomycotina</taxon>
        <taxon>Sordariomycetes</taxon>
        <taxon>Sordariomycetidae</taxon>
        <taxon>Sordariales</taxon>
        <taxon>Chaetomiaceae</taxon>
        <taxon>Achaetomium</taxon>
    </lineage>
</organism>
<dbReference type="CDD" id="cd00833">
    <property type="entry name" value="PKS"/>
    <property type="match status" value="1"/>
</dbReference>
<sequence>MHSAESNGSGPQQIPVAVVGMSCRLPGRCNTPQALWEFLMQGSVADSQPPKTRFNLSGHYDGSGRPRPMPTPGGMFLEDTDLAKFDPAFFNISYADAISMDPQQRLLLEAVYECTENCGLPLKSIRGAKISCLAGANTCEYEAGCTRDAEDQVPGTSTGLSRSILSNRISHFLDITGPSTTLDTACSSTLIAVDMACSYLQSQQADGMFVAGSLLFMEPSDAKADGYVRGEAINVVFLKRLSDAIRDNDPTRAAVIRGTATNSDGRTPGLTYPNSKAHARAIRAAYQRAGITDLNETAYLECHGTGTLPGDPIKVAGIASVFGPTRSAAADPLIIGSIKSNVGHSEPAAGLSGLIKTVLAHERGMILGKPTFATPNPRIDFEGSRVRPVRTRIRWPASYAALDSSLPACVAETYRKRFVSSWPANNLTPSNSELAGDGRPYLLVFSANDKSSLERNVEALSAHLVHPSVRRKLCDVAYTLSERRTEHFHRAYFAARSLDDAASIAPSSVSTGKQRAQPPRIGFVFTGQGAQWSQMGKSLVDSFPAAEEPSAVMVAAASADGEDGRRAAAVAAGALTPSEAIKVAYFRGLASQRTRQRTGADTDGERLGMLAVGAPAEDVAPYLAREPSVQIACYNSPGSLTLSGPQPALQRVRDAVKADGRFARSLQVDSAYHHADYMEPVAVEYERLMREQCPLPPKKELDVVAVPVVSVFPSVSGREMTSTSGLREHGYWRTNMVSPVRLSHALSAMVSRRQGSELLVEIGPSNALAGPVAQVLAAVQGAGTTKVRYVPAARRGPETLDALLAVAGALWASRHDKPSFIIDLPNYQWNHSVGYWHESRSNRDWRFRGFPTHDLLGSKVLSAPWPSPTWSKVLKLDTLPWLREHDVGGQVIFAGAGYIALATEAIYQHSVMNEDMAKGGTGFHYRLQNVKFITRLVLGDAKSSSGDTTIVLGLNRVYNSPGQWHEFRVLARRRDADAWSTHCVGLVQIEQHTHTQSESSLPPPPGALEPLQYAVPGSHAYRDASLIGYYYGPSFQRLIEFQWLWGDRRTRAVLYMEPAASSAHHGQSSYPIHPVCLDSFLQLYGFPIRQVSGAIYDPADCSTVLAAEGVSYETLEAGVGADRSTQHMYATFVWDVDLSLSDAASLDAMLQQQQHDPVQRILDLVLHRQPRFHVLEVNTSPDDTSCLWLHGASSSSSSPSKRLVQTSYRRVSSDPGSLTTMQDRHAGLPHVASSLPTPQTSAPLARKPLAARSCADYPGYYHGGVVERLVRGYFFEGYEQVISSRVLVLR</sequence>
<name>A0AAN7HBM9_9PEZI</name>
<dbReference type="Pfam" id="PF14765">
    <property type="entry name" value="PS-DH"/>
    <property type="match status" value="1"/>
</dbReference>
<evidence type="ECO:0000313" key="9">
    <source>
        <dbReference type="EMBL" id="KAK4235295.1"/>
    </source>
</evidence>
<comment type="caution">
    <text evidence="9">The sequence shown here is derived from an EMBL/GenBank/DDBJ whole genome shotgun (WGS) entry which is preliminary data.</text>
</comment>
<keyword evidence="2" id="KW-0597">Phosphoprotein</keyword>
<keyword evidence="4" id="KW-0511">Multifunctional enzyme</keyword>
<protein>
    <recommendedName>
        <fullName evidence="11">Polyketide synthase</fullName>
    </recommendedName>
</protein>
<keyword evidence="3" id="KW-0808">Transferase</keyword>
<evidence type="ECO:0000256" key="6">
    <source>
        <dbReference type="SAM" id="MobiDB-lite"/>
    </source>
</evidence>
<dbReference type="InterPro" id="IPR016036">
    <property type="entry name" value="Malonyl_transacylase_ACP-bd"/>
</dbReference>
<dbReference type="Pfam" id="PF02801">
    <property type="entry name" value="Ketoacyl-synt_C"/>
    <property type="match status" value="1"/>
</dbReference>
<feature type="active site" description="Proton donor; for dehydratase activity" evidence="5">
    <location>
        <position position="1078"/>
    </location>
</feature>
<dbReference type="Pfam" id="PF21089">
    <property type="entry name" value="PKS_DH_N"/>
    <property type="match status" value="1"/>
</dbReference>
<dbReference type="Pfam" id="PF22621">
    <property type="entry name" value="CurL-like_PKS_C"/>
    <property type="match status" value="1"/>
</dbReference>
<feature type="domain" description="Ketosynthase family 3 (KS3)" evidence="7">
    <location>
        <begin position="13"/>
        <end position="412"/>
    </location>
</feature>
<dbReference type="InterPro" id="IPR049900">
    <property type="entry name" value="PKS_mFAS_DH"/>
</dbReference>
<reference evidence="9" key="2">
    <citation type="submission" date="2023-05" db="EMBL/GenBank/DDBJ databases">
        <authorList>
            <consortium name="Lawrence Berkeley National Laboratory"/>
            <person name="Steindorff A."/>
            <person name="Hensen N."/>
            <person name="Bonometti L."/>
            <person name="Westerberg I."/>
            <person name="Brannstrom I.O."/>
            <person name="Guillou S."/>
            <person name="Cros-Aarteil S."/>
            <person name="Calhoun S."/>
            <person name="Haridas S."/>
            <person name="Kuo A."/>
            <person name="Mondo S."/>
            <person name="Pangilinan J."/>
            <person name="Riley R."/>
            <person name="Labutti K."/>
            <person name="Andreopoulos B."/>
            <person name="Lipzen A."/>
            <person name="Chen C."/>
            <person name="Yanf M."/>
            <person name="Daum C."/>
            <person name="Ng V."/>
            <person name="Clum A."/>
            <person name="Ohm R."/>
            <person name="Martin F."/>
            <person name="Silar P."/>
            <person name="Natvig D."/>
            <person name="Lalanne C."/>
            <person name="Gautier V."/>
            <person name="Ament-Velasquez S.L."/>
            <person name="Kruys A."/>
            <person name="Hutchinson M.I."/>
            <person name="Powell A.J."/>
            <person name="Barry K."/>
            <person name="Miller A.N."/>
            <person name="Grigoriev I.V."/>
            <person name="Debuchy R."/>
            <person name="Gladieux P."/>
            <person name="Thoren M.H."/>
            <person name="Johannesson H."/>
        </authorList>
    </citation>
    <scope>NUCLEOTIDE SEQUENCE</scope>
    <source>
        <strain evidence="9">CBS 532.94</strain>
    </source>
</reference>
<feature type="active site" description="Proton acceptor; for dehydratase activity" evidence="5">
    <location>
        <position position="885"/>
    </location>
</feature>
<proteinExistence type="predicted"/>
<dbReference type="GO" id="GO:0006633">
    <property type="term" value="P:fatty acid biosynthetic process"/>
    <property type="evidence" value="ECO:0007669"/>
    <property type="project" value="InterPro"/>
</dbReference>
<feature type="domain" description="PKS/mFAS DH" evidence="8">
    <location>
        <begin position="853"/>
        <end position="1164"/>
    </location>
</feature>
<dbReference type="SMART" id="SM00825">
    <property type="entry name" value="PKS_KS"/>
    <property type="match status" value="1"/>
</dbReference>
<dbReference type="InterPro" id="IPR050091">
    <property type="entry name" value="PKS_NRPS_Biosynth_Enz"/>
</dbReference>
<gene>
    <name evidence="9" type="ORF">C8A03DRAFT_46547</name>
</gene>
<feature type="region of interest" description="C-terminal hotdog fold" evidence="5">
    <location>
        <begin position="1012"/>
        <end position="1164"/>
    </location>
</feature>